<evidence type="ECO:0000313" key="1">
    <source>
        <dbReference type="EMBL" id="KAI5661684.1"/>
    </source>
</evidence>
<protein>
    <submittedName>
        <fullName evidence="1">Uncharacterized protein</fullName>
    </submittedName>
</protein>
<sequence>MENCDLEEFNCNVINHSESIGVDFMLLEYLEEEVTCNNVKCLVLNAVVIEISIEDSLVGSVILSEEDAFKLYNDHAFGLGFSVHKRNQKFKRHYMHSQRRVAKNNVGYLQEFKDNGVSVAAALRVLKKQVGGSTFVGFASRNVYNIFYDQRI</sequence>
<accession>A0ACC0AM87</accession>
<organism evidence="1 2">
    <name type="scientific">Catharanthus roseus</name>
    <name type="common">Madagascar periwinkle</name>
    <name type="synonym">Vinca rosea</name>
    <dbReference type="NCBI Taxonomy" id="4058"/>
    <lineage>
        <taxon>Eukaryota</taxon>
        <taxon>Viridiplantae</taxon>
        <taxon>Streptophyta</taxon>
        <taxon>Embryophyta</taxon>
        <taxon>Tracheophyta</taxon>
        <taxon>Spermatophyta</taxon>
        <taxon>Magnoliopsida</taxon>
        <taxon>eudicotyledons</taxon>
        <taxon>Gunneridae</taxon>
        <taxon>Pentapetalae</taxon>
        <taxon>asterids</taxon>
        <taxon>lamiids</taxon>
        <taxon>Gentianales</taxon>
        <taxon>Apocynaceae</taxon>
        <taxon>Rauvolfioideae</taxon>
        <taxon>Vinceae</taxon>
        <taxon>Catharanthinae</taxon>
        <taxon>Catharanthus</taxon>
    </lineage>
</organism>
<dbReference type="Proteomes" id="UP001060085">
    <property type="component" value="Linkage Group LG05"/>
</dbReference>
<comment type="caution">
    <text evidence="1">The sequence shown here is derived from an EMBL/GenBank/DDBJ whole genome shotgun (WGS) entry which is preliminary data.</text>
</comment>
<dbReference type="EMBL" id="CM044705">
    <property type="protein sequence ID" value="KAI5661684.1"/>
    <property type="molecule type" value="Genomic_DNA"/>
</dbReference>
<name>A0ACC0AM87_CATRO</name>
<reference evidence="2" key="1">
    <citation type="journal article" date="2023" name="Nat. Plants">
        <title>Single-cell RNA sequencing provides a high-resolution roadmap for understanding the multicellular compartmentation of specialized metabolism.</title>
        <authorList>
            <person name="Sun S."/>
            <person name="Shen X."/>
            <person name="Li Y."/>
            <person name="Li Y."/>
            <person name="Wang S."/>
            <person name="Li R."/>
            <person name="Zhang H."/>
            <person name="Shen G."/>
            <person name="Guo B."/>
            <person name="Wei J."/>
            <person name="Xu J."/>
            <person name="St-Pierre B."/>
            <person name="Chen S."/>
            <person name="Sun C."/>
        </authorList>
    </citation>
    <scope>NUCLEOTIDE SEQUENCE [LARGE SCALE GENOMIC DNA]</scope>
</reference>
<proteinExistence type="predicted"/>
<keyword evidence="2" id="KW-1185">Reference proteome</keyword>
<evidence type="ECO:0000313" key="2">
    <source>
        <dbReference type="Proteomes" id="UP001060085"/>
    </source>
</evidence>
<gene>
    <name evidence="1" type="ORF">M9H77_21007</name>
</gene>